<evidence type="ECO:0000256" key="2">
    <source>
        <dbReference type="ARBA" id="ARBA00022475"/>
    </source>
</evidence>
<dbReference type="PANTHER" id="PTHR30250:SF11">
    <property type="entry name" value="O-ANTIGEN TRANSPORTER-RELATED"/>
    <property type="match status" value="1"/>
</dbReference>
<dbReference type="InterPro" id="IPR050833">
    <property type="entry name" value="Poly_Biosynth_Transport"/>
</dbReference>
<dbReference type="EMBL" id="CP059139">
    <property type="protein sequence ID" value="QMV61372.1"/>
    <property type="molecule type" value="Genomic_DNA"/>
</dbReference>
<evidence type="ECO:0000256" key="1">
    <source>
        <dbReference type="ARBA" id="ARBA00004651"/>
    </source>
</evidence>
<dbReference type="PANTHER" id="PTHR30250">
    <property type="entry name" value="PST FAMILY PREDICTED COLANIC ACID TRANSPORTER"/>
    <property type="match status" value="1"/>
</dbReference>
<feature type="transmembrane region" description="Helical" evidence="6">
    <location>
        <begin position="335"/>
        <end position="361"/>
    </location>
</feature>
<feature type="transmembrane region" description="Helical" evidence="6">
    <location>
        <begin position="397"/>
        <end position="416"/>
    </location>
</feature>
<keyword evidence="8" id="KW-1185">Reference proteome</keyword>
<feature type="transmembrane region" description="Helical" evidence="6">
    <location>
        <begin position="421"/>
        <end position="439"/>
    </location>
</feature>
<gene>
    <name evidence="7" type="ORF">HS968_15120</name>
</gene>
<reference evidence="7 8" key="1">
    <citation type="journal article" date="2020" name="G3 (Bethesda)">
        <title>CeMbio - The Caenorhabditis elegans Microbiome Resource.</title>
        <authorList>
            <person name="Dirksen P."/>
            <person name="Assie A."/>
            <person name="Zimmermann J."/>
            <person name="Zhang F."/>
            <person name="Tietje A.M."/>
            <person name="Marsh S.A."/>
            <person name="Felix M.A."/>
            <person name="Shapira M."/>
            <person name="Kaleta C."/>
            <person name="Schulenburg H."/>
            <person name="Samuel B."/>
        </authorList>
    </citation>
    <scope>NUCLEOTIDE SEQUENCE [LARGE SCALE GENOMIC DNA]</scope>
    <source>
        <strain evidence="7 8">MSPm1</strain>
    </source>
</reference>
<feature type="transmembrane region" description="Helical" evidence="6">
    <location>
        <begin position="306"/>
        <end position="329"/>
    </location>
</feature>
<feature type="transmembrane region" description="Helical" evidence="6">
    <location>
        <begin position="221"/>
        <end position="245"/>
    </location>
</feature>
<keyword evidence="3 6" id="KW-0812">Transmembrane</keyword>
<evidence type="ECO:0000256" key="5">
    <source>
        <dbReference type="ARBA" id="ARBA00023136"/>
    </source>
</evidence>
<evidence type="ECO:0000256" key="4">
    <source>
        <dbReference type="ARBA" id="ARBA00022989"/>
    </source>
</evidence>
<dbReference type="AlphaFoldDB" id="A0A7G5DHZ7"/>
<dbReference type="Pfam" id="PF01943">
    <property type="entry name" value="Polysacc_synt"/>
    <property type="match status" value="1"/>
</dbReference>
<evidence type="ECO:0000313" key="8">
    <source>
        <dbReference type="Proteomes" id="UP000515276"/>
    </source>
</evidence>
<evidence type="ECO:0000313" key="7">
    <source>
        <dbReference type="EMBL" id="QMV61372.1"/>
    </source>
</evidence>
<comment type="subcellular location">
    <subcellularLocation>
        <location evidence="1">Cell membrane</location>
        <topology evidence="1">Multi-pass membrane protein</topology>
    </subcellularLocation>
</comment>
<feature type="transmembrane region" description="Helical" evidence="6">
    <location>
        <begin position="145"/>
        <end position="169"/>
    </location>
</feature>
<keyword evidence="2" id="KW-1003">Cell membrane</keyword>
<feature type="transmembrane region" description="Helical" evidence="6">
    <location>
        <begin position="112"/>
        <end position="133"/>
    </location>
</feature>
<feature type="transmembrane region" description="Helical" evidence="6">
    <location>
        <begin position="260"/>
        <end position="279"/>
    </location>
</feature>
<dbReference type="GO" id="GO:0005886">
    <property type="term" value="C:plasma membrane"/>
    <property type="evidence" value="ECO:0007669"/>
    <property type="project" value="UniProtKB-SubCell"/>
</dbReference>
<feature type="transmembrane region" description="Helical" evidence="6">
    <location>
        <begin position="87"/>
        <end position="106"/>
    </location>
</feature>
<accession>A0A7G5DHZ7</accession>
<keyword evidence="5 6" id="KW-0472">Membrane</keyword>
<organism evidence="7 8">
    <name type="scientific">Pseudomonas berkeleyensis</name>
    <dbReference type="NCBI Taxonomy" id="2726956"/>
    <lineage>
        <taxon>Bacteria</taxon>
        <taxon>Pseudomonadati</taxon>
        <taxon>Pseudomonadota</taxon>
        <taxon>Gammaproteobacteria</taxon>
        <taxon>Pseudomonadales</taxon>
        <taxon>Pseudomonadaceae</taxon>
        <taxon>Pseudomonas</taxon>
    </lineage>
</organism>
<dbReference type="InterPro" id="IPR002797">
    <property type="entry name" value="Polysacc_synth"/>
</dbReference>
<name>A0A7G5DHZ7_9PSED</name>
<dbReference type="Proteomes" id="UP000515276">
    <property type="component" value="Chromosome"/>
</dbReference>
<dbReference type="RefSeq" id="WP_182366874.1">
    <property type="nucleotide sequence ID" value="NZ_CP059139.1"/>
</dbReference>
<feature type="transmembrane region" description="Helical" evidence="6">
    <location>
        <begin position="40"/>
        <end position="60"/>
    </location>
</feature>
<protein>
    <submittedName>
        <fullName evidence="7">Oligosaccharide flippase family protein</fullName>
    </submittedName>
</protein>
<sequence>MVNKAASLGVLNLLAGKALRAPLWLLISALLARVLGPEGLGSWSMILAAGMLMNQLLLHWTQSITQRFGRVEWLDSGSLDSTFSIRLPLLVAGTMLALVALFILPFDWLQRFFGIRSGEVHVLLAMLAFWCMAETQALQQVRERFVHLAWAPISADLVLMGAIAAIALIPMFNEATLAERLQFLLLAMACGWGGWLAWELRGIGFRFPLRSFSWSRLSSQMLFAIPLVPGFLVGYLAEWCDYFLIRHFYGEYEIGLFHPAYQYLLIFIGLPTALVSVLLPRAVQHFEEKGAVAIDLLVKRDAPRFALVWGVLILIPLTVLPGLFLLLVGEAFTSSAALLSIMLAVVPGAIAQHLFGVVYFLQGRLLISTFAFFLVKLLVNAALSAFLLPLIGVTGAAYGVVFSYMILQWLFVIFAVPDHRLLARFAGVLLWCQIIGLLLCLFDGIVPRLLIGCAALALSFCCIRFTPIFDAREIAAVLPQRLKRHEQWLLYWLARPST</sequence>
<feature type="transmembrane region" description="Helical" evidence="6">
    <location>
        <begin position="181"/>
        <end position="200"/>
    </location>
</feature>
<evidence type="ECO:0000256" key="6">
    <source>
        <dbReference type="SAM" id="Phobius"/>
    </source>
</evidence>
<feature type="transmembrane region" description="Helical" evidence="6">
    <location>
        <begin position="373"/>
        <end position="391"/>
    </location>
</feature>
<evidence type="ECO:0000256" key="3">
    <source>
        <dbReference type="ARBA" id="ARBA00022692"/>
    </source>
</evidence>
<proteinExistence type="predicted"/>
<keyword evidence="4 6" id="KW-1133">Transmembrane helix</keyword>